<keyword evidence="5 6" id="KW-0472">Membrane</keyword>
<dbReference type="InterPro" id="IPR024512">
    <property type="entry name" value="Ser_palmitoyltrfase_ssu-like"/>
</dbReference>
<keyword evidence="2 6" id="KW-0812">Transmembrane</keyword>
<evidence type="ECO:0000313" key="7">
    <source>
        <dbReference type="EMBL" id="KAH0913553.1"/>
    </source>
</evidence>
<dbReference type="PANTHER" id="PTHR33727:SF18">
    <property type="entry name" value="PROTEIN, PUTATIVE (DUF3317)-RELATED"/>
    <property type="match status" value="1"/>
</dbReference>
<dbReference type="PANTHER" id="PTHR33727">
    <property type="entry name" value="OS07G0446900 PROTEIN"/>
    <property type="match status" value="1"/>
</dbReference>
<comment type="subcellular location">
    <subcellularLocation>
        <location evidence="1">Endoplasmic reticulum membrane</location>
        <topology evidence="1">Multi-pass membrane protein</topology>
    </subcellularLocation>
</comment>
<proteinExistence type="predicted"/>
<feature type="transmembrane region" description="Helical" evidence="6">
    <location>
        <begin position="232"/>
        <end position="252"/>
    </location>
</feature>
<accession>A0ABQ8CAI0</accession>
<keyword evidence="8" id="KW-1185">Reference proteome</keyword>
<organism evidence="7 8">
    <name type="scientific">Brassica napus</name>
    <name type="common">Rape</name>
    <dbReference type="NCBI Taxonomy" id="3708"/>
    <lineage>
        <taxon>Eukaryota</taxon>
        <taxon>Viridiplantae</taxon>
        <taxon>Streptophyta</taxon>
        <taxon>Embryophyta</taxon>
        <taxon>Tracheophyta</taxon>
        <taxon>Spermatophyta</taxon>
        <taxon>Magnoliopsida</taxon>
        <taxon>eudicotyledons</taxon>
        <taxon>Gunneridae</taxon>
        <taxon>Pentapetalae</taxon>
        <taxon>rosids</taxon>
        <taxon>malvids</taxon>
        <taxon>Brassicales</taxon>
        <taxon>Brassicaceae</taxon>
        <taxon>Brassiceae</taxon>
        <taxon>Brassica</taxon>
    </lineage>
</organism>
<evidence type="ECO:0000256" key="5">
    <source>
        <dbReference type="ARBA" id="ARBA00023136"/>
    </source>
</evidence>
<evidence type="ECO:0000256" key="6">
    <source>
        <dbReference type="SAM" id="Phobius"/>
    </source>
</evidence>
<evidence type="ECO:0000256" key="3">
    <source>
        <dbReference type="ARBA" id="ARBA00022824"/>
    </source>
</evidence>
<dbReference type="Pfam" id="PF11779">
    <property type="entry name" value="SPT_ssu-like"/>
    <property type="match status" value="1"/>
</dbReference>
<feature type="non-terminal residue" evidence="7">
    <location>
        <position position="259"/>
    </location>
</feature>
<evidence type="ECO:0000256" key="2">
    <source>
        <dbReference type="ARBA" id="ARBA00022692"/>
    </source>
</evidence>
<comment type="caution">
    <text evidence="7">The sequence shown here is derived from an EMBL/GenBank/DDBJ whole genome shotgun (WGS) entry which is preliminary data.</text>
</comment>
<gene>
    <name evidence="7" type="ORF">HID58_036874</name>
</gene>
<sequence>MLIGIIETVIIHHSAPSLRRYCFSLPPSPAVTRPTRELNQMYKSLTFLICRNFESDMNWVQRKIYLYNVTFGLYMLDWWERYLFSILSFLSDDLKYIRSLLASFIGSLPVLNSFSDGLVVVLMWFVAYNGTRYFSELFKRNECMIPSALWLYFELSGFEMQVFSLPDEVSAAFDMKAGSVPDTVEHEEPGTSQGHARLVSSSTYTYKNLYAASPPFPASPLIMFSSKVHCQCIICFYVFGTDITYLLMYIQFTLRHDQT</sequence>
<feature type="transmembrane region" description="Helical" evidence="6">
    <location>
        <begin position="104"/>
        <end position="127"/>
    </location>
</feature>
<evidence type="ECO:0000313" key="8">
    <source>
        <dbReference type="Proteomes" id="UP000824890"/>
    </source>
</evidence>
<reference evidence="7 8" key="1">
    <citation type="submission" date="2021-05" db="EMBL/GenBank/DDBJ databases">
        <title>Genome Assembly of Synthetic Allotetraploid Brassica napus Reveals Homoeologous Exchanges between Subgenomes.</title>
        <authorList>
            <person name="Davis J.T."/>
        </authorList>
    </citation>
    <scope>NUCLEOTIDE SEQUENCE [LARGE SCALE GENOMIC DNA]</scope>
    <source>
        <strain evidence="8">cv. Da-Ae</strain>
        <tissue evidence="7">Seedling</tissue>
    </source>
</reference>
<evidence type="ECO:0000256" key="1">
    <source>
        <dbReference type="ARBA" id="ARBA00004477"/>
    </source>
</evidence>
<dbReference type="EMBL" id="JAGKQM010000009">
    <property type="protein sequence ID" value="KAH0913553.1"/>
    <property type="molecule type" value="Genomic_DNA"/>
</dbReference>
<protein>
    <submittedName>
        <fullName evidence="7">Uncharacterized protein</fullName>
    </submittedName>
</protein>
<evidence type="ECO:0000256" key="4">
    <source>
        <dbReference type="ARBA" id="ARBA00022989"/>
    </source>
</evidence>
<name>A0ABQ8CAI0_BRANA</name>
<keyword evidence="4 6" id="KW-1133">Transmembrane helix</keyword>
<keyword evidence="3" id="KW-0256">Endoplasmic reticulum</keyword>
<dbReference type="Proteomes" id="UP000824890">
    <property type="component" value="Unassembled WGS sequence"/>
</dbReference>